<keyword evidence="3" id="KW-0067">ATP-binding</keyword>
<dbReference type="CDD" id="cd03293">
    <property type="entry name" value="ABC_NrtD_SsuB_transporters"/>
    <property type="match status" value="1"/>
</dbReference>
<dbReference type="EMBL" id="CP000804">
    <property type="protein sequence ID" value="ABU56246.1"/>
    <property type="molecule type" value="Genomic_DNA"/>
</dbReference>
<dbReference type="SUPFAM" id="SSF52540">
    <property type="entry name" value="P-loop containing nucleoside triphosphate hydrolases"/>
    <property type="match status" value="1"/>
</dbReference>
<dbReference type="InterPro" id="IPR050166">
    <property type="entry name" value="ABC_transporter_ATP-bind"/>
</dbReference>
<dbReference type="InterPro" id="IPR027417">
    <property type="entry name" value="P-loop_NTPase"/>
</dbReference>
<dbReference type="Gene3D" id="3.40.50.300">
    <property type="entry name" value="P-loop containing nucleotide triphosphate hydrolases"/>
    <property type="match status" value="1"/>
</dbReference>
<dbReference type="InterPro" id="IPR017871">
    <property type="entry name" value="ABC_transporter-like_CS"/>
</dbReference>
<dbReference type="STRING" id="383372.Rcas_0110"/>
<proteinExistence type="predicted"/>
<name>A7NFM0_ROSCS</name>
<evidence type="ECO:0000256" key="1">
    <source>
        <dbReference type="ARBA" id="ARBA00022448"/>
    </source>
</evidence>
<keyword evidence="6" id="KW-1185">Reference proteome</keyword>
<reference evidence="5 6" key="1">
    <citation type="submission" date="2007-08" db="EMBL/GenBank/DDBJ databases">
        <title>Complete sequence of Roseiflexus castenholzii DSM 13941.</title>
        <authorList>
            <consortium name="US DOE Joint Genome Institute"/>
            <person name="Copeland A."/>
            <person name="Lucas S."/>
            <person name="Lapidus A."/>
            <person name="Barry K."/>
            <person name="Glavina del Rio T."/>
            <person name="Dalin E."/>
            <person name="Tice H."/>
            <person name="Pitluck S."/>
            <person name="Thompson L.S."/>
            <person name="Brettin T."/>
            <person name="Bruce D."/>
            <person name="Detter J.C."/>
            <person name="Han C."/>
            <person name="Tapia R."/>
            <person name="Schmutz J."/>
            <person name="Larimer F."/>
            <person name="Land M."/>
            <person name="Hauser L."/>
            <person name="Kyrpides N."/>
            <person name="Mikhailova N."/>
            <person name="Bryant D.A."/>
            <person name="Hanada S."/>
            <person name="Tsukatani Y."/>
            <person name="Richardson P."/>
        </authorList>
    </citation>
    <scope>NUCLEOTIDE SEQUENCE [LARGE SCALE GENOMIC DNA]</scope>
    <source>
        <strain evidence="6">DSM 13941 / HLO8</strain>
    </source>
</reference>
<dbReference type="Proteomes" id="UP000000263">
    <property type="component" value="Chromosome"/>
</dbReference>
<evidence type="ECO:0000313" key="5">
    <source>
        <dbReference type="EMBL" id="ABU56246.1"/>
    </source>
</evidence>
<dbReference type="PANTHER" id="PTHR42788:SF13">
    <property type="entry name" value="ALIPHATIC SULFONATES IMPORT ATP-BINDING PROTEIN SSUB"/>
    <property type="match status" value="1"/>
</dbReference>
<dbReference type="GO" id="GO:0005524">
    <property type="term" value="F:ATP binding"/>
    <property type="evidence" value="ECO:0007669"/>
    <property type="project" value="UniProtKB-KW"/>
</dbReference>
<dbReference type="OrthoDB" id="9784450at2"/>
<evidence type="ECO:0000256" key="2">
    <source>
        <dbReference type="ARBA" id="ARBA00022741"/>
    </source>
</evidence>
<sequence length="445" mass="49089">MATTFTPKTTASVGKVILSARNLHKIFKTPEGNDLLVLDTINLDLAEGEIVALLGRSGSGKSTLLRCLIGLISPSSGEVRYRNRLVTGPMPGMAMVFQSFALFPWLTVLENVELGLEMQGVPEGERRRRALGAIDLIGLDGFESAYPKELSGGMRQRVGFARALVTNPDVLLMDEPFSALDVLTAENLRAELLDLWEERRIPTRAILMVTHNIDEAVLMADRVLILSSNPGRIISSQQIDLPRPRDRNDPAFLAAVETIYRAMTTPEAAFAGAAAVEIDHASLGMRLPEAEVAQIIGLIERVEAGPDRGRDDLPALVAEMQLDADDLFVITDAAELLGFAQTREGDITLLPEGVKLARSDIQERKVIFAEHLMNRVPLVAHIRRVLATRPDHRAPRERFLTELEDFMGAEEAARTLDTAIEWGRYAELFEYDAREGRLRLPENGG</sequence>
<evidence type="ECO:0000313" key="6">
    <source>
        <dbReference type="Proteomes" id="UP000000263"/>
    </source>
</evidence>
<dbReference type="PROSITE" id="PS50893">
    <property type="entry name" value="ABC_TRANSPORTER_2"/>
    <property type="match status" value="1"/>
</dbReference>
<dbReference type="RefSeq" id="WP_011997651.1">
    <property type="nucleotide sequence ID" value="NC_009767.1"/>
</dbReference>
<protein>
    <submittedName>
        <fullName evidence="5">ABC transporter related</fullName>
    </submittedName>
</protein>
<keyword evidence="1" id="KW-0813">Transport</keyword>
<dbReference type="HOGENOM" id="CLU_027829_2_3_0"/>
<gene>
    <name evidence="5" type="ordered locus">Rcas_0110</name>
</gene>
<accession>A7NFM0</accession>
<dbReference type="Pfam" id="PF09821">
    <property type="entry name" value="AAA_assoc_C"/>
    <property type="match status" value="1"/>
</dbReference>
<evidence type="ECO:0000256" key="3">
    <source>
        <dbReference type="ARBA" id="ARBA00022840"/>
    </source>
</evidence>
<dbReference type="eggNOG" id="COG1116">
    <property type="taxonomic scope" value="Bacteria"/>
</dbReference>
<organism evidence="5 6">
    <name type="scientific">Roseiflexus castenholzii (strain DSM 13941 / HLO8)</name>
    <dbReference type="NCBI Taxonomy" id="383372"/>
    <lineage>
        <taxon>Bacteria</taxon>
        <taxon>Bacillati</taxon>
        <taxon>Chloroflexota</taxon>
        <taxon>Chloroflexia</taxon>
        <taxon>Chloroflexales</taxon>
        <taxon>Roseiflexineae</taxon>
        <taxon>Roseiflexaceae</taxon>
        <taxon>Roseiflexus</taxon>
    </lineage>
</organism>
<dbReference type="GO" id="GO:0016887">
    <property type="term" value="F:ATP hydrolysis activity"/>
    <property type="evidence" value="ECO:0007669"/>
    <property type="project" value="InterPro"/>
</dbReference>
<dbReference type="SMART" id="SM00382">
    <property type="entry name" value="AAA"/>
    <property type="match status" value="1"/>
</dbReference>
<keyword evidence="2" id="KW-0547">Nucleotide-binding</keyword>
<dbReference type="InterPro" id="IPR018632">
    <property type="entry name" value="AAA-associated_dom_C"/>
</dbReference>
<dbReference type="KEGG" id="rca:Rcas_0110"/>
<dbReference type="InterPro" id="IPR003593">
    <property type="entry name" value="AAA+_ATPase"/>
</dbReference>
<dbReference type="InterPro" id="IPR003439">
    <property type="entry name" value="ABC_transporter-like_ATP-bd"/>
</dbReference>
<dbReference type="PROSITE" id="PS00211">
    <property type="entry name" value="ABC_TRANSPORTER_1"/>
    <property type="match status" value="1"/>
</dbReference>
<evidence type="ECO:0000259" key="4">
    <source>
        <dbReference type="PROSITE" id="PS50893"/>
    </source>
</evidence>
<feature type="domain" description="ABC transporter" evidence="4">
    <location>
        <begin position="18"/>
        <end position="253"/>
    </location>
</feature>
<dbReference type="Pfam" id="PF00005">
    <property type="entry name" value="ABC_tran"/>
    <property type="match status" value="1"/>
</dbReference>
<dbReference type="AlphaFoldDB" id="A7NFM0"/>
<dbReference type="eggNOG" id="COG4754">
    <property type="taxonomic scope" value="Bacteria"/>
</dbReference>
<dbReference type="PANTHER" id="PTHR42788">
    <property type="entry name" value="TAURINE IMPORT ATP-BINDING PROTEIN-RELATED"/>
    <property type="match status" value="1"/>
</dbReference>